<feature type="binding site" evidence="8">
    <location>
        <position position="26"/>
    </location>
    <ligand>
        <name>[4Fe-4S] cluster</name>
        <dbReference type="ChEBI" id="CHEBI:49883"/>
        <label>1</label>
    </ligand>
</feature>
<comment type="function">
    <text evidence="8">Component of the cytosolic iron-sulfur (Fe/S) protein assembly (CIA) machinery. Required for maturation of extramitochondrial Fe-S proteins. The NUBP1-NUBP2 heterotetramer forms a Fe-S scaffold complex, mediating the de novo assembly of an Fe-S cluster and its transfer to target apoproteins.</text>
</comment>
<name>A0A8I6RUF9_CIMLE</name>
<reference evidence="10" key="1">
    <citation type="submission" date="2022-01" db="UniProtKB">
        <authorList>
            <consortium name="EnsemblMetazoa"/>
        </authorList>
    </citation>
    <scope>IDENTIFICATION</scope>
</reference>
<dbReference type="CDD" id="cd02037">
    <property type="entry name" value="Mrp_NBP35"/>
    <property type="match status" value="1"/>
</dbReference>
<dbReference type="OMA" id="VSGCPMR"/>
<evidence type="ECO:0000256" key="6">
    <source>
        <dbReference type="ARBA" id="ARBA00023004"/>
    </source>
</evidence>
<keyword evidence="7 8" id="KW-0411">Iron-sulfur</keyword>
<dbReference type="InterPro" id="IPR028601">
    <property type="entry name" value="NUBP1/Nbp35"/>
</dbReference>
<evidence type="ECO:0000256" key="9">
    <source>
        <dbReference type="SAM" id="MobiDB-lite"/>
    </source>
</evidence>
<feature type="binding site" evidence="8">
    <location>
        <position position="12"/>
    </location>
    <ligand>
        <name>[4Fe-4S] cluster</name>
        <dbReference type="ChEBI" id="CHEBI:49883"/>
        <label>1</label>
    </ligand>
</feature>
<dbReference type="InterPro" id="IPR033756">
    <property type="entry name" value="YlxH/NBP35"/>
</dbReference>
<keyword evidence="11" id="KW-1185">Reference proteome</keyword>
<keyword evidence="1 8" id="KW-0004">4Fe-4S</keyword>
<dbReference type="GO" id="GO:0046872">
    <property type="term" value="F:metal ion binding"/>
    <property type="evidence" value="ECO:0007669"/>
    <property type="project" value="UniProtKB-KW"/>
</dbReference>
<dbReference type="GeneID" id="106665946"/>
<evidence type="ECO:0000256" key="3">
    <source>
        <dbReference type="ARBA" id="ARBA00022723"/>
    </source>
</evidence>
<dbReference type="PANTHER" id="PTHR23264">
    <property type="entry name" value="NUCLEOTIDE-BINDING PROTEIN NBP35 YEAST -RELATED"/>
    <property type="match status" value="1"/>
</dbReference>
<evidence type="ECO:0000256" key="7">
    <source>
        <dbReference type="ARBA" id="ARBA00023014"/>
    </source>
</evidence>
<dbReference type="Pfam" id="PF10609">
    <property type="entry name" value="ParA"/>
    <property type="match status" value="1"/>
</dbReference>
<feature type="region of interest" description="Disordered" evidence="9">
    <location>
        <begin position="1"/>
        <end position="26"/>
    </location>
</feature>
<evidence type="ECO:0000313" key="10">
    <source>
        <dbReference type="EnsemblMetazoa" id="XP_014248257.1"/>
    </source>
</evidence>
<dbReference type="SUPFAM" id="SSF52540">
    <property type="entry name" value="P-loop containing nucleoside triphosphate hydrolases"/>
    <property type="match status" value="1"/>
</dbReference>
<dbReference type="KEGG" id="clec:106665946"/>
<dbReference type="CTD" id="4682"/>
<dbReference type="EnsemblMetazoa" id="XM_014392771.2">
    <property type="protein sequence ID" value="XP_014248257.1"/>
    <property type="gene ID" value="LOC106665946"/>
</dbReference>
<proteinExistence type="inferred from homology"/>
<feature type="binding site" evidence="8">
    <location>
        <begin position="66"/>
        <end position="73"/>
    </location>
    <ligand>
        <name>ATP</name>
        <dbReference type="ChEBI" id="CHEBI:30616"/>
    </ligand>
</feature>
<dbReference type="PANTHER" id="PTHR23264:SF35">
    <property type="entry name" value="CYTOSOLIC FE-S CLUSTER ASSEMBLY FACTOR NUBP1"/>
    <property type="match status" value="1"/>
</dbReference>
<keyword evidence="3 8" id="KW-0479">Metal-binding</keyword>
<dbReference type="Proteomes" id="UP000494040">
    <property type="component" value="Unassembled WGS sequence"/>
</dbReference>
<evidence type="ECO:0000313" key="11">
    <source>
        <dbReference type="Proteomes" id="UP000494040"/>
    </source>
</evidence>
<evidence type="ECO:0000256" key="5">
    <source>
        <dbReference type="ARBA" id="ARBA00022840"/>
    </source>
</evidence>
<feature type="binding site" evidence="8">
    <location>
        <position position="245"/>
    </location>
    <ligand>
        <name>[4Fe-4S] cluster</name>
        <dbReference type="ChEBI" id="CHEBI:49883"/>
        <label>2</label>
        <note>ligand shared with heterodimeric partner</note>
    </ligand>
</feature>
<dbReference type="InterPro" id="IPR027417">
    <property type="entry name" value="P-loop_NTPase"/>
</dbReference>
<dbReference type="GO" id="GO:0016226">
    <property type="term" value="P:iron-sulfur cluster assembly"/>
    <property type="evidence" value="ECO:0007669"/>
    <property type="project" value="UniProtKB-UniRule"/>
</dbReference>
<dbReference type="GO" id="GO:0005524">
    <property type="term" value="F:ATP binding"/>
    <property type="evidence" value="ECO:0007669"/>
    <property type="project" value="UniProtKB-KW"/>
</dbReference>
<keyword evidence="5 8" id="KW-0067">ATP-binding</keyword>
<feature type="binding site" evidence="8">
    <location>
        <position position="29"/>
    </location>
    <ligand>
        <name>[4Fe-4S] cluster</name>
        <dbReference type="ChEBI" id="CHEBI:49883"/>
        <label>1</label>
    </ligand>
</feature>
<dbReference type="Gene3D" id="3.40.50.300">
    <property type="entry name" value="P-loop containing nucleotide triphosphate hydrolases"/>
    <property type="match status" value="1"/>
</dbReference>
<keyword evidence="6 8" id="KW-0408">Iron</keyword>
<keyword evidence="4 8" id="KW-0547">Nucleotide-binding</keyword>
<organism evidence="10 11">
    <name type="scientific">Cimex lectularius</name>
    <name type="common">Bed bug</name>
    <name type="synonym">Acanthia lectularia</name>
    <dbReference type="NCBI Taxonomy" id="79782"/>
    <lineage>
        <taxon>Eukaryota</taxon>
        <taxon>Metazoa</taxon>
        <taxon>Ecdysozoa</taxon>
        <taxon>Arthropoda</taxon>
        <taxon>Hexapoda</taxon>
        <taxon>Insecta</taxon>
        <taxon>Pterygota</taxon>
        <taxon>Neoptera</taxon>
        <taxon>Paraneoptera</taxon>
        <taxon>Hemiptera</taxon>
        <taxon>Heteroptera</taxon>
        <taxon>Panheteroptera</taxon>
        <taxon>Cimicomorpha</taxon>
        <taxon>Cimicidae</taxon>
        <taxon>Cimex</taxon>
    </lineage>
</organism>
<evidence type="ECO:0000256" key="8">
    <source>
        <dbReference type="HAMAP-Rule" id="MF_03038"/>
    </source>
</evidence>
<dbReference type="GO" id="GO:0140663">
    <property type="term" value="F:ATP-dependent FeS chaperone activity"/>
    <property type="evidence" value="ECO:0007669"/>
    <property type="project" value="InterPro"/>
</dbReference>
<dbReference type="HAMAP" id="MF_02040">
    <property type="entry name" value="Mrp_NBP35"/>
    <property type="match status" value="1"/>
</dbReference>
<dbReference type="GO" id="GO:0005829">
    <property type="term" value="C:cytosol"/>
    <property type="evidence" value="ECO:0007669"/>
    <property type="project" value="TreeGrafter"/>
</dbReference>
<feature type="compositionally biased region" description="Polar residues" evidence="9">
    <location>
        <begin position="15"/>
        <end position="26"/>
    </location>
</feature>
<evidence type="ECO:0000256" key="2">
    <source>
        <dbReference type="ARBA" id="ARBA00022490"/>
    </source>
</evidence>
<protein>
    <recommendedName>
        <fullName evidence="8">Cytosolic Fe-S cluster assembly factor NUBP1 homolog</fullName>
    </recommendedName>
</protein>
<dbReference type="InterPro" id="IPR019591">
    <property type="entry name" value="Mrp/NBP35_ATP-bd"/>
</dbReference>
<dbReference type="RefSeq" id="XP_014248257.1">
    <property type="nucleotide sequence ID" value="XM_014392771.2"/>
</dbReference>
<feature type="binding site" evidence="8">
    <location>
        <position position="35"/>
    </location>
    <ligand>
        <name>[4Fe-4S] cluster</name>
        <dbReference type="ChEBI" id="CHEBI:49883"/>
        <label>1</label>
    </ligand>
</feature>
<comment type="similarity">
    <text evidence="8">Belongs to the Mrp/NBP35 ATP-binding proteins family. NUBP1/NBP35 subfamily.</text>
</comment>
<dbReference type="AlphaFoldDB" id="A0A8I6RUF9"/>
<comment type="subcellular location">
    <subcellularLocation>
        <location evidence="8">Cytoplasm</location>
    </subcellularLocation>
</comment>
<dbReference type="GO" id="GO:0051539">
    <property type="term" value="F:4 iron, 4 sulfur cluster binding"/>
    <property type="evidence" value="ECO:0007669"/>
    <property type="project" value="UniProtKB-UniRule"/>
</dbReference>
<accession>A0A8I6RUF9</accession>
<dbReference type="OrthoDB" id="1741334at2759"/>
<comment type="cofactor">
    <cofactor evidence="8">
        <name>[4Fe-4S] cluster</name>
        <dbReference type="ChEBI" id="CHEBI:49883"/>
    </cofactor>
    <text evidence="8">Binds 4 [4Fe-4S] clusters per heterotetramer. Contains two stable clusters in the N-termini of NUBP1 and two labile, bridging clusters between subunits of the NUBP1-NUBP2 heterotetramer.</text>
</comment>
<evidence type="ECO:0000256" key="4">
    <source>
        <dbReference type="ARBA" id="ARBA00022741"/>
    </source>
</evidence>
<keyword evidence="2 8" id="KW-0963">Cytoplasm</keyword>
<sequence length="320" mass="33954">MDDKPDSAPEHCPGTKSSNAGKASTCSGCPNQSVCLSADGKSADPGEELVKAKMSTIQNTILVLSGKGGVGKSTFTNLLARTLASTDTDTKVAVLDIDICGPSQPRMMGTVGEKVHKSGSGWCPLYIEDNLSVMSVGFLLSSVEDAVIWRGPKKNTMIRQFLSEVDWDDPLHYLILDTPPGTSDEHISSARYLSSAGGPVFAVVVTTPSEVSLADVRREISFCVKVGIKILGVIENMAGFVCPKCQVKSDIFPSDNGGGANMASDMGIPFLGSIPLDPLLARACDEGQDVVKSMADSETIIAAQKIKTRILEEIDKTRRL</sequence>
<evidence type="ECO:0000256" key="1">
    <source>
        <dbReference type="ARBA" id="ARBA00022485"/>
    </source>
</evidence>
<comment type="subunit">
    <text evidence="8">Heterotetramer of 2 NUBP1 and 2 NUBP2 chains.</text>
</comment>
<feature type="binding site" evidence="8">
    <location>
        <position position="242"/>
    </location>
    <ligand>
        <name>[4Fe-4S] cluster</name>
        <dbReference type="ChEBI" id="CHEBI:49883"/>
        <label>2</label>
        <note>ligand shared with heterodimeric partner</note>
    </ligand>
</feature>
<dbReference type="HAMAP" id="MF_03038">
    <property type="entry name" value="NUBP1"/>
    <property type="match status" value="1"/>
</dbReference>